<name>A0ABW9F3Y8_9FIRM</name>
<keyword evidence="3" id="KW-0067">ATP-binding</keyword>
<dbReference type="InterPro" id="IPR003593">
    <property type="entry name" value="AAA+_ATPase"/>
</dbReference>
<dbReference type="PANTHER" id="PTHR43204:SF1">
    <property type="entry name" value="ABC TRANSPORTER I FAMILY MEMBER 6, CHLOROPLASTIC"/>
    <property type="match status" value="1"/>
</dbReference>
<feature type="domain" description="ABC transporter" evidence="4">
    <location>
        <begin position="2"/>
        <end position="242"/>
    </location>
</feature>
<dbReference type="RefSeq" id="WP_408126086.1">
    <property type="nucleotide sequence ID" value="NZ_JBFNFH010000001.1"/>
</dbReference>
<dbReference type="CDD" id="cd03217">
    <property type="entry name" value="ABC_FeS_Assembly"/>
    <property type="match status" value="1"/>
</dbReference>
<evidence type="ECO:0000256" key="2">
    <source>
        <dbReference type="ARBA" id="ARBA00022741"/>
    </source>
</evidence>
<evidence type="ECO:0000256" key="1">
    <source>
        <dbReference type="ARBA" id="ARBA00006216"/>
    </source>
</evidence>
<dbReference type="NCBIfam" id="TIGR01978">
    <property type="entry name" value="sufC"/>
    <property type="match status" value="1"/>
</dbReference>
<dbReference type="EMBL" id="JBFNFH010000001">
    <property type="protein sequence ID" value="MFM1524161.1"/>
    <property type="molecule type" value="Genomic_DNA"/>
</dbReference>
<evidence type="ECO:0000256" key="3">
    <source>
        <dbReference type="ARBA" id="ARBA00022840"/>
    </source>
</evidence>
<dbReference type="SMART" id="SM00382">
    <property type="entry name" value="AAA"/>
    <property type="match status" value="1"/>
</dbReference>
<dbReference type="Proteomes" id="UP001629536">
    <property type="component" value="Unassembled WGS sequence"/>
</dbReference>
<evidence type="ECO:0000259" key="4">
    <source>
        <dbReference type="PROSITE" id="PS50893"/>
    </source>
</evidence>
<dbReference type="Gene3D" id="3.40.50.300">
    <property type="entry name" value="P-loop containing nucleotide triphosphate hydrolases"/>
    <property type="match status" value="1"/>
</dbReference>
<sequence length="247" mass="28069">MLQIKDLHAKVEDKKILKGIDLEIKDGEVHVIMGPNGSGKSTLTKVIMDHPDYEMTKGEIIFDGEDISDLSTDKRAKLGIFLSFQNPEEVEGISVENFIRTAQINFTREKPKLLMFRRELKKQLEELGFHKDYAERYLNVGFSGGEKKKNEILQMKMLNPKFIMLDETDSGLDVDATKTVSKEVNLFLNEEKSALIITHHSSILESIKPDKVHVMIEGKIVKTGDASLIEEIETNGYQQFRDEVNNG</sequence>
<dbReference type="InterPro" id="IPR010230">
    <property type="entry name" value="FeS-cluster_ATPase_SufC"/>
</dbReference>
<dbReference type="PROSITE" id="PS50893">
    <property type="entry name" value="ABC_TRANSPORTER_2"/>
    <property type="match status" value="1"/>
</dbReference>
<dbReference type="Pfam" id="PF00005">
    <property type="entry name" value="ABC_tran"/>
    <property type="match status" value="1"/>
</dbReference>
<evidence type="ECO:0000313" key="5">
    <source>
        <dbReference type="EMBL" id="MFM1524161.1"/>
    </source>
</evidence>
<comment type="similarity">
    <text evidence="1">Belongs to the ABC transporter superfamily. Ycf16 family.</text>
</comment>
<dbReference type="InterPro" id="IPR027417">
    <property type="entry name" value="P-loop_NTPase"/>
</dbReference>
<keyword evidence="2" id="KW-0547">Nucleotide-binding</keyword>
<keyword evidence="6" id="KW-1185">Reference proteome</keyword>
<dbReference type="SUPFAM" id="SSF52540">
    <property type="entry name" value="P-loop containing nucleoside triphosphate hydrolases"/>
    <property type="match status" value="1"/>
</dbReference>
<reference evidence="5 6" key="1">
    <citation type="journal article" date="2024" name="Front. Microbiol.">
        <title>Pangenomic and biochemical analyses of Helcococcus ovis reveal widespread tetracycline resistance and a novel bacterial species, Helcococcus bovis.</title>
        <authorList>
            <person name="Cunha F."/>
            <person name="Zhai Y."/>
            <person name="Casaro S."/>
            <person name="Jones K.L."/>
            <person name="Hernandez M."/>
            <person name="Bisinotto R.S."/>
            <person name="Kariyawasam S."/>
            <person name="Brown M.B."/>
            <person name="Phillips A."/>
            <person name="Jeong K.C."/>
            <person name="Galvao K.N."/>
        </authorList>
    </citation>
    <scope>NUCLEOTIDE SEQUENCE [LARGE SCALE GENOMIC DNA]</scope>
    <source>
        <strain evidence="5 6">KG197</strain>
    </source>
</reference>
<gene>
    <name evidence="5" type="primary">sufC</name>
    <name evidence="5" type="ORF">ABGF40_00565</name>
</gene>
<protein>
    <submittedName>
        <fullName evidence="5">Fe-S cluster assembly ATPase SufC</fullName>
    </submittedName>
</protein>
<comment type="caution">
    <text evidence="5">The sequence shown here is derived from an EMBL/GenBank/DDBJ whole genome shotgun (WGS) entry which is preliminary data.</text>
</comment>
<organism evidence="5 6">
    <name type="scientific">Helcococcus bovis</name>
    <dbReference type="NCBI Taxonomy" id="3153252"/>
    <lineage>
        <taxon>Bacteria</taxon>
        <taxon>Bacillati</taxon>
        <taxon>Bacillota</taxon>
        <taxon>Tissierellia</taxon>
        <taxon>Tissierellales</taxon>
        <taxon>Peptoniphilaceae</taxon>
        <taxon>Helcococcus</taxon>
    </lineage>
</organism>
<dbReference type="PANTHER" id="PTHR43204">
    <property type="entry name" value="ABC TRANSPORTER I FAMILY MEMBER 6, CHLOROPLASTIC"/>
    <property type="match status" value="1"/>
</dbReference>
<proteinExistence type="inferred from homology"/>
<accession>A0ABW9F3Y8</accession>
<evidence type="ECO:0000313" key="6">
    <source>
        <dbReference type="Proteomes" id="UP001629536"/>
    </source>
</evidence>
<dbReference type="InterPro" id="IPR003439">
    <property type="entry name" value="ABC_transporter-like_ATP-bd"/>
</dbReference>